<dbReference type="AlphaFoldDB" id="A0A382EIR5"/>
<evidence type="ECO:0000256" key="4">
    <source>
        <dbReference type="ARBA" id="ARBA00011209"/>
    </source>
</evidence>
<feature type="domain" description="Aminoacyl-transfer RNA synthetases class-II family profile" evidence="17">
    <location>
        <begin position="113"/>
        <end position="314"/>
    </location>
</feature>
<dbReference type="GO" id="GO:0046872">
    <property type="term" value="F:metal ion binding"/>
    <property type="evidence" value="ECO:0007669"/>
    <property type="project" value="UniProtKB-KW"/>
</dbReference>
<keyword evidence="10" id="KW-0547">Nucleotide-binding</keyword>
<dbReference type="InterPro" id="IPR010978">
    <property type="entry name" value="tRNA-bd_arm"/>
</dbReference>
<dbReference type="EMBL" id="UINC01044408">
    <property type="protein sequence ID" value="SVB49833.1"/>
    <property type="molecule type" value="Genomic_DNA"/>
</dbReference>
<evidence type="ECO:0000256" key="9">
    <source>
        <dbReference type="ARBA" id="ARBA00022723"/>
    </source>
</evidence>
<dbReference type="PANTHER" id="PTHR11538:SF41">
    <property type="entry name" value="PHENYLALANINE--TRNA LIGASE, MITOCHONDRIAL"/>
    <property type="match status" value="1"/>
</dbReference>
<evidence type="ECO:0000256" key="2">
    <source>
        <dbReference type="ARBA" id="ARBA00004496"/>
    </source>
</evidence>
<dbReference type="GO" id="GO:0005524">
    <property type="term" value="F:ATP binding"/>
    <property type="evidence" value="ECO:0007669"/>
    <property type="project" value="UniProtKB-KW"/>
</dbReference>
<evidence type="ECO:0000256" key="15">
    <source>
        <dbReference type="ARBA" id="ARBA00030612"/>
    </source>
</evidence>
<dbReference type="GO" id="GO:0006432">
    <property type="term" value="P:phenylalanyl-tRNA aminoacylation"/>
    <property type="evidence" value="ECO:0007669"/>
    <property type="project" value="InterPro"/>
</dbReference>
<dbReference type="InterPro" id="IPR006195">
    <property type="entry name" value="aa-tRNA-synth_II"/>
</dbReference>
<evidence type="ECO:0000256" key="3">
    <source>
        <dbReference type="ARBA" id="ARBA00010207"/>
    </source>
</evidence>
<dbReference type="EC" id="6.1.1.20" evidence="5"/>
<comment type="subcellular location">
    <subcellularLocation>
        <location evidence="2">Cytoplasm</location>
    </subcellularLocation>
</comment>
<keyword evidence="7" id="KW-0963">Cytoplasm</keyword>
<evidence type="ECO:0000256" key="16">
    <source>
        <dbReference type="ARBA" id="ARBA00049255"/>
    </source>
</evidence>
<dbReference type="PROSITE" id="PS50862">
    <property type="entry name" value="AA_TRNA_LIGASE_II"/>
    <property type="match status" value="1"/>
</dbReference>
<keyword evidence="14" id="KW-0030">Aminoacyl-tRNA synthetase</keyword>
<comment type="similarity">
    <text evidence="3">Belongs to the class-II aminoacyl-tRNA synthetase family. Phe-tRNA synthetase alpha subunit type 1 subfamily.</text>
</comment>
<dbReference type="GO" id="GO:0004826">
    <property type="term" value="F:phenylalanine-tRNA ligase activity"/>
    <property type="evidence" value="ECO:0007669"/>
    <property type="project" value="UniProtKB-EC"/>
</dbReference>
<dbReference type="PANTHER" id="PTHR11538">
    <property type="entry name" value="PHENYLALANYL-TRNA SYNTHETASE"/>
    <property type="match status" value="1"/>
</dbReference>
<dbReference type="HAMAP" id="MF_00281">
    <property type="entry name" value="Phe_tRNA_synth_alpha1"/>
    <property type="match status" value="1"/>
</dbReference>
<dbReference type="GO" id="GO:0005737">
    <property type="term" value="C:cytoplasm"/>
    <property type="evidence" value="ECO:0007669"/>
    <property type="project" value="UniProtKB-SubCell"/>
</dbReference>
<evidence type="ECO:0000256" key="8">
    <source>
        <dbReference type="ARBA" id="ARBA00022598"/>
    </source>
</evidence>
<keyword evidence="11" id="KW-0067">ATP-binding</keyword>
<evidence type="ECO:0000259" key="17">
    <source>
        <dbReference type="PROSITE" id="PS50862"/>
    </source>
</evidence>
<dbReference type="CDD" id="cd00496">
    <property type="entry name" value="PheRS_alpha_core"/>
    <property type="match status" value="1"/>
</dbReference>
<organism evidence="18">
    <name type="scientific">marine metagenome</name>
    <dbReference type="NCBI Taxonomy" id="408172"/>
    <lineage>
        <taxon>unclassified sequences</taxon>
        <taxon>metagenomes</taxon>
        <taxon>ecological metagenomes</taxon>
    </lineage>
</organism>
<dbReference type="InterPro" id="IPR004188">
    <property type="entry name" value="Phe-tRNA_ligase_II_N"/>
</dbReference>
<evidence type="ECO:0000256" key="1">
    <source>
        <dbReference type="ARBA" id="ARBA00001946"/>
    </source>
</evidence>
<protein>
    <recommendedName>
        <fullName evidence="6">Phenylalanine--tRNA ligase alpha subunit</fullName>
        <ecNumber evidence="5">6.1.1.20</ecNumber>
    </recommendedName>
    <alternativeName>
        <fullName evidence="15">Phenylalanyl-tRNA synthetase alpha subunit</fullName>
    </alternativeName>
</protein>
<feature type="non-terminal residue" evidence="18">
    <location>
        <position position="314"/>
    </location>
</feature>
<dbReference type="Gene3D" id="3.30.930.10">
    <property type="entry name" value="Bira Bifunctional Protein, Domain 2"/>
    <property type="match status" value="1"/>
</dbReference>
<evidence type="ECO:0000256" key="7">
    <source>
        <dbReference type="ARBA" id="ARBA00022490"/>
    </source>
</evidence>
<evidence type="ECO:0000256" key="6">
    <source>
        <dbReference type="ARBA" id="ARBA00015409"/>
    </source>
</evidence>
<evidence type="ECO:0000256" key="14">
    <source>
        <dbReference type="ARBA" id="ARBA00023146"/>
    </source>
</evidence>
<reference evidence="18" key="1">
    <citation type="submission" date="2018-05" db="EMBL/GenBank/DDBJ databases">
        <authorList>
            <person name="Lanie J.A."/>
            <person name="Ng W.-L."/>
            <person name="Kazmierczak K.M."/>
            <person name="Andrzejewski T.M."/>
            <person name="Davidsen T.M."/>
            <person name="Wayne K.J."/>
            <person name="Tettelin H."/>
            <person name="Glass J.I."/>
            <person name="Rusch D."/>
            <person name="Podicherti R."/>
            <person name="Tsui H.-C.T."/>
            <person name="Winkler M.E."/>
        </authorList>
    </citation>
    <scope>NUCLEOTIDE SEQUENCE</scope>
</reference>
<dbReference type="InterPro" id="IPR045864">
    <property type="entry name" value="aa-tRNA-synth_II/BPL/LPL"/>
</dbReference>
<name>A0A382EIR5_9ZZZZ</name>
<dbReference type="SUPFAM" id="SSF55681">
    <property type="entry name" value="Class II aaRS and biotin synthetases"/>
    <property type="match status" value="1"/>
</dbReference>
<dbReference type="Pfam" id="PF02912">
    <property type="entry name" value="Phe_tRNA-synt_N"/>
    <property type="match status" value="1"/>
</dbReference>
<dbReference type="SUPFAM" id="SSF46589">
    <property type="entry name" value="tRNA-binding arm"/>
    <property type="match status" value="1"/>
</dbReference>
<keyword evidence="12" id="KW-0460">Magnesium</keyword>
<evidence type="ECO:0000256" key="12">
    <source>
        <dbReference type="ARBA" id="ARBA00022842"/>
    </source>
</evidence>
<evidence type="ECO:0000313" key="18">
    <source>
        <dbReference type="EMBL" id="SVB49833.1"/>
    </source>
</evidence>
<comment type="cofactor">
    <cofactor evidence="1">
        <name>Mg(2+)</name>
        <dbReference type="ChEBI" id="CHEBI:18420"/>
    </cofactor>
</comment>
<dbReference type="Pfam" id="PF01409">
    <property type="entry name" value="tRNA-synt_2d"/>
    <property type="match status" value="1"/>
</dbReference>
<evidence type="ECO:0000256" key="11">
    <source>
        <dbReference type="ARBA" id="ARBA00022840"/>
    </source>
</evidence>
<comment type="subunit">
    <text evidence="4">Tetramer of two alpha and two beta subunits.</text>
</comment>
<evidence type="ECO:0000256" key="5">
    <source>
        <dbReference type="ARBA" id="ARBA00012814"/>
    </source>
</evidence>
<evidence type="ECO:0000256" key="13">
    <source>
        <dbReference type="ARBA" id="ARBA00022917"/>
    </source>
</evidence>
<dbReference type="InterPro" id="IPR002319">
    <property type="entry name" value="Phenylalanyl-tRNA_Synthase"/>
</dbReference>
<dbReference type="GO" id="GO:0000049">
    <property type="term" value="F:tRNA binding"/>
    <property type="evidence" value="ECO:0007669"/>
    <property type="project" value="InterPro"/>
</dbReference>
<sequence length="314" mass="34585">MLDEIQQIESKAVAEIQAAQDEKTLEELRICHLGRKSPLRLVMGQIGQLPATERPASGQIAGQAQKAIQQAFDDKEMALGQAAEAGSALDVTLPGRRPLIGRAHPLAQLTDELVNVFQGMGFDIADGPEAEDEYHNFDALNTPDDHPARDSHDTFYLEDTGLLRTQTSTVQIRVMEKTPPPIRIISPGRCYRKETVDATHHFAFHQIEGLYVDRGVSFADLKGTIEAMGRQVLGENTKVRFRPHFFPFTEPSVEYDFTCSICRGENATCSICKGTGWIEIGGAGMVDPAVFENVGYDPEEFTGFAFGMGLERIA</sequence>
<keyword evidence="9" id="KW-0479">Metal-binding</keyword>
<proteinExistence type="inferred from homology"/>
<evidence type="ECO:0000256" key="10">
    <source>
        <dbReference type="ARBA" id="ARBA00022741"/>
    </source>
</evidence>
<keyword evidence="8" id="KW-0436">Ligase</keyword>
<accession>A0A382EIR5</accession>
<comment type="catalytic activity">
    <reaction evidence="16">
        <text>tRNA(Phe) + L-phenylalanine + ATP = L-phenylalanyl-tRNA(Phe) + AMP + diphosphate + H(+)</text>
        <dbReference type="Rhea" id="RHEA:19413"/>
        <dbReference type="Rhea" id="RHEA-COMP:9668"/>
        <dbReference type="Rhea" id="RHEA-COMP:9699"/>
        <dbReference type="ChEBI" id="CHEBI:15378"/>
        <dbReference type="ChEBI" id="CHEBI:30616"/>
        <dbReference type="ChEBI" id="CHEBI:33019"/>
        <dbReference type="ChEBI" id="CHEBI:58095"/>
        <dbReference type="ChEBI" id="CHEBI:78442"/>
        <dbReference type="ChEBI" id="CHEBI:78531"/>
        <dbReference type="ChEBI" id="CHEBI:456215"/>
        <dbReference type="EC" id="6.1.1.20"/>
    </reaction>
</comment>
<gene>
    <name evidence="18" type="ORF">METZ01_LOCUS202687</name>
</gene>
<dbReference type="InterPro" id="IPR022911">
    <property type="entry name" value="Phe_tRNA_ligase_alpha1_bac"/>
</dbReference>
<keyword evidence="13" id="KW-0648">Protein biosynthesis</keyword>